<feature type="domain" description="Glycosyltransferase 61 catalytic" evidence="12">
    <location>
        <begin position="350"/>
        <end position="457"/>
    </location>
</feature>
<evidence type="ECO:0000313" key="13">
    <source>
        <dbReference type="EMBL" id="TPX07047.1"/>
    </source>
</evidence>
<dbReference type="PANTHER" id="PTHR20961:SF148">
    <property type="entry name" value="EGF DOMAIN-SPECIFIC O-LINKED N-ACETYLGLUCOSAMINE TRANSFERASE"/>
    <property type="match status" value="1"/>
</dbReference>
<accession>A0A507AJL8</accession>
<keyword evidence="11" id="KW-0472">Membrane</keyword>
<dbReference type="InParanoid" id="A0A507AJL8"/>
<keyword evidence="11" id="KW-0812">Transmembrane</keyword>
<reference evidence="13 14" key="1">
    <citation type="submission" date="2019-06" db="EMBL/GenBank/DDBJ databases">
        <title>Draft genome sequence of the filamentous fungus Phialemoniopsis curvata isolated from diesel fuel.</title>
        <authorList>
            <person name="Varaljay V.A."/>
            <person name="Lyon W.J."/>
            <person name="Crouch A.L."/>
            <person name="Drake C.E."/>
            <person name="Hollomon J.M."/>
            <person name="Nadeau L.J."/>
            <person name="Nunn H.S."/>
            <person name="Stevenson B.S."/>
            <person name="Bojanowski C.L."/>
            <person name="Crookes-Goodson W.J."/>
        </authorList>
    </citation>
    <scope>NUCLEOTIDE SEQUENCE [LARGE SCALE GENOMIC DNA]</scope>
    <source>
        <strain evidence="13 14">D216</strain>
    </source>
</reference>
<organism evidence="13 14">
    <name type="scientific">Thyridium curvatum</name>
    <dbReference type="NCBI Taxonomy" id="1093900"/>
    <lineage>
        <taxon>Eukaryota</taxon>
        <taxon>Fungi</taxon>
        <taxon>Dikarya</taxon>
        <taxon>Ascomycota</taxon>
        <taxon>Pezizomycotina</taxon>
        <taxon>Sordariomycetes</taxon>
        <taxon>Sordariomycetidae</taxon>
        <taxon>Thyridiales</taxon>
        <taxon>Thyridiaceae</taxon>
        <taxon>Thyridium</taxon>
    </lineage>
</organism>
<evidence type="ECO:0000256" key="11">
    <source>
        <dbReference type="SAM" id="Phobius"/>
    </source>
</evidence>
<comment type="caution">
    <text evidence="13">The sequence shown here is derived from an EMBL/GenBank/DDBJ whole genome shotgun (WGS) entry which is preliminary data.</text>
</comment>
<evidence type="ECO:0000256" key="9">
    <source>
        <dbReference type="ARBA" id="ARBA00048317"/>
    </source>
</evidence>
<evidence type="ECO:0000256" key="4">
    <source>
        <dbReference type="ARBA" id="ARBA00022729"/>
    </source>
</evidence>
<dbReference type="GeneID" id="41978482"/>
<dbReference type="PANTHER" id="PTHR20961">
    <property type="entry name" value="GLYCOSYLTRANSFERASE"/>
    <property type="match status" value="1"/>
</dbReference>
<dbReference type="GO" id="GO:0097363">
    <property type="term" value="F:protein O-acetylglucosaminyltransferase activity"/>
    <property type="evidence" value="ECO:0007669"/>
    <property type="project" value="UniProtKB-EC"/>
</dbReference>
<evidence type="ECO:0000256" key="3">
    <source>
        <dbReference type="ARBA" id="ARBA00022679"/>
    </source>
</evidence>
<dbReference type="OrthoDB" id="529273at2759"/>
<feature type="transmembrane region" description="Helical" evidence="11">
    <location>
        <begin position="31"/>
        <end position="49"/>
    </location>
</feature>
<evidence type="ECO:0000256" key="5">
    <source>
        <dbReference type="ARBA" id="ARBA00022824"/>
    </source>
</evidence>
<evidence type="ECO:0000256" key="6">
    <source>
        <dbReference type="ARBA" id="ARBA00023180"/>
    </source>
</evidence>
<keyword evidence="2" id="KW-0328">Glycosyltransferase</keyword>
<keyword evidence="11" id="KW-1133">Transmembrane helix</keyword>
<evidence type="ECO:0000256" key="1">
    <source>
        <dbReference type="ARBA" id="ARBA00011970"/>
    </source>
</evidence>
<keyword evidence="14" id="KW-1185">Reference proteome</keyword>
<evidence type="ECO:0000256" key="8">
    <source>
        <dbReference type="ARBA" id="ARBA00042574"/>
    </source>
</evidence>
<name>A0A507AJL8_9PEZI</name>
<dbReference type="InterPro" id="IPR049625">
    <property type="entry name" value="Glyco_transf_61_cat"/>
</dbReference>
<dbReference type="AlphaFoldDB" id="A0A507AJL8"/>
<keyword evidence="5" id="KW-0256">Endoplasmic reticulum</keyword>
<evidence type="ECO:0000313" key="14">
    <source>
        <dbReference type="Proteomes" id="UP000319257"/>
    </source>
</evidence>
<gene>
    <name evidence="13" type="ORF">E0L32_011035</name>
</gene>
<keyword evidence="3" id="KW-0808">Transferase</keyword>
<keyword evidence="6" id="KW-0325">Glycoprotein</keyword>
<dbReference type="Pfam" id="PF04577">
    <property type="entry name" value="Glyco_transf_61"/>
    <property type="match status" value="1"/>
</dbReference>
<evidence type="ECO:0000259" key="12">
    <source>
        <dbReference type="Pfam" id="PF04577"/>
    </source>
</evidence>
<keyword evidence="4" id="KW-0732">Signal</keyword>
<sequence length="545" mass="62420">MPGIFPVWSHEEGIDQKQNRMPGLGRQSRKYLLAGFCLAISLFLTYLYSPAWQHRNGNDYIWGKTPGLGHSNNTTVGTADKITEPAFPPDYIYESEDQKNCERVYGGSYLTHIATHQHSYCDARSPGQIQCFEAPRLGTPWTSDWQKDPMCIARGVLYNPPSSASNLVTANTFTVQCDPRLPSQDVAGTPEQGNAFPPLDKMGIYWFETGIGTQFKEWDFDARKDNNCSKTVDDPSWILLARREQNRNIWHKLMEPWQAMLTMDALQMAINPETSKPWLGETDASSVQVVFEDDREEIYDDWWKMVTGNPPIRRSAIPPGTCFRNVILPLAGSSSPFWTALLESVYHETCRTQFLLDTFLRRVYKFLELTPRAPSDIHVDPTITIIERKDTRKFIDLDRWVEILRLKYRKSSINVVDFADLTLKEQVKLVQSTDVLVGHHGAAMTHVLFLPPEAAVVEIMPPFFEMRGFRSVARMRGLAHFSARCMWPEEWNATVNGVPLPEGWQPPQTKAGWQEAEWAYMTEENFVGYVEAAVRHQQNRRYDGI</sequence>
<dbReference type="InterPro" id="IPR007657">
    <property type="entry name" value="Glycosyltransferase_61"/>
</dbReference>
<dbReference type="EMBL" id="SKBQ01000096">
    <property type="protein sequence ID" value="TPX07047.1"/>
    <property type="molecule type" value="Genomic_DNA"/>
</dbReference>
<evidence type="ECO:0000256" key="7">
    <source>
        <dbReference type="ARBA" id="ARBA00040944"/>
    </source>
</evidence>
<dbReference type="STRING" id="1093900.A0A507AJL8"/>
<dbReference type="EC" id="2.4.1.255" evidence="1"/>
<dbReference type="Proteomes" id="UP000319257">
    <property type="component" value="Unassembled WGS sequence"/>
</dbReference>
<proteinExistence type="predicted"/>
<evidence type="ECO:0000256" key="10">
    <source>
        <dbReference type="ARBA" id="ARBA00049432"/>
    </source>
</evidence>
<evidence type="ECO:0000256" key="2">
    <source>
        <dbReference type="ARBA" id="ARBA00022676"/>
    </source>
</evidence>
<comment type="catalytic activity">
    <reaction evidence="9">
        <text>L-seryl-[protein] + UDP-N-acetyl-alpha-D-glucosamine = 3-O-(N-acetyl-beta-D-glucosaminyl)-L-seryl-[protein] + UDP + H(+)</text>
        <dbReference type="Rhea" id="RHEA:48904"/>
        <dbReference type="Rhea" id="RHEA-COMP:9863"/>
        <dbReference type="Rhea" id="RHEA-COMP:12251"/>
        <dbReference type="ChEBI" id="CHEBI:15378"/>
        <dbReference type="ChEBI" id="CHEBI:29999"/>
        <dbReference type="ChEBI" id="CHEBI:57705"/>
        <dbReference type="ChEBI" id="CHEBI:58223"/>
        <dbReference type="ChEBI" id="CHEBI:90838"/>
        <dbReference type="EC" id="2.4.1.255"/>
    </reaction>
</comment>
<dbReference type="RefSeq" id="XP_030988758.1">
    <property type="nucleotide sequence ID" value="XM_031133720.1"/>
</dbReference>
<comment type="catalytic activity">
    <reaction evidence="10">
        <text>L-threonyl-[protein] + UDP-N-acetyl-alpha-D-glucosamine = 3-O-(N-acetyl-beta-D-glucosaminyl)-L-threonyl-[protein] + UDP + H(+)</text>
        <dbReference type="Rhea" id="RHEA:48908"/>
        <dbReference type="Rhea" id="RHEA-COMP:11060"/>
        <dbReference type="Rhea" id="RHEA-COMP:12252"/>
        <dbReference type="ChEBI" id="CHEBI:15378"/>
        <dbReference type="ChEBI" id="CHEBI:30013"/>
        <dbReference type="ChEBI" id="CHEBI:57705"/>
        <dbReference type="ChEBI" id="CHEBI:58223"/>
        <dbReference type="ChEBI" id="CHEBI:90840"/>
        <dbReference type="EC" id="2.4.1.255"/>
    </reaction>
</comment>
<protein>
    <recommendedName>
        <fullName evidence="7">EGF domain-specific O-linked N-acetylglucosamine transferase</fullName>
        <ecNumber evidence="1">2.4.1.255</ecNumber>
    </recommendedName>
    <alternativeName>
        <fullName evidence="8">Extracellular O-linked N-acetylglucosamine transferase</fullName>
    </alternativeName>
</protein>